<keyword evidence="4" id="KW-1185">Reference proteome</keyword>
<dbReference type="EnsemblPlants" id="KQJ83844">
    <property type="protein sequence ID" value="KQJ83844"/>
    <property type="gene ID" value="BRADI_5g17132v3"/>
</dbReference>
<dbReference type="EMBL" id="CM000884">
    <property type="protein sequence ID" value="KQJ83844.1"/>
    <property type="molecule type" value="Genomic_DNA"/>
</dbReference>
<gene>
    <name evidence="2" type="ORF">BRADI_5g17132v3</name>
</gene>
<dbReference type="Proteomes" id="UP000008810">
    <property type="component" value="Chromosome 5"/>
</dbReference>
<reference evidence="3" key="3">
    <citation type="submission" date="2018-08" db="UniProtKB">
        <authorList>
            <consortium name="EnsemblPlants"/>
        </authorList>
    </citation>
    <scope>IDENTIFICATION</scope>
    <source>
        <strain evidence="3">cv. Bd21</strain>
    </source>
</reference>
<dbReference type="AlphaFoldDB" id="A0A0Q3EBU2"/>
<reference evidence="2" key="2">
    <citation type="submission" date="2017-06" db="EMBL/GenBank/DDBJ databases">
        <title>WGS assembly of Brachypodium distachyon.</title>
        <authorList>
            <consortium name="The International Brachypodium Initiative"/>
            <person name="Lucas S."/>
            <person name="Harmon-Smith M."/>
            <person name="Lail K."/>
            <person name="Tice H."/>
            <person name="Grimwood J."/>
            <person name="Bruce D."/>
            <person name="Barry K."/>
            <person name="Shu S."/>
            <person name="Lindquist E."/>
            <person name="Wang M."/>
            <person name="Pitluck S."/>
            <person name="Vogel J.P."/>
            <person name="Garvin D.F."/>
            <person name="Mockler T.C."/>
            <person name="Schmutz J."/>
            <person name="Rokhsar D."/>
            <person name="Bevan M.W."/>
        </authorList>
    </citation>
    <scope>NUCLEOTIDE SEQUENCE</scope>
    <source>
        <strain evidence="2">Bd21</strain>
    </source>
</reference>
<dbReference type="Gramene" id="KQJ83844">
    <property type="protein sequence ID" value="KQJ83844"/>
    <property type="gene ID" value="BRADI_5g17132v3"/>
</dbReference>
<dbReference type="InParanoid" id="A0A0Q3EBU2"/>
<accession>A0A0Q3EBU2</accession>
<protein>
    <submittedName>
        <fullName evidence="2 3">Uncharacterized protein</fullName>
    </submittedName>
</protein>
<organism evidence="2">
    <name type="scientific">Brachypodium distachyon</name>
    <name type="common">Purple false brome</name>
    <name type="synonym">Trachynia distachya</name>
    <dbReference type="NCBI Taxonomy" id="15368"/>
    <lineage>
        <taxon>Eukaryota</taxon>
        <taxon>Viridiplantae</taxon>
        <taxon>Streptophyta</taxon>
        <taxon>Embryophyta</taxon>
        <taxon>Tracheophyta</taxon>
        <taxon>Spermatophyta</taxon>
        <taxon>Magnoliopsida</taxon>
        <taxon>Liliopsida</taxon>
        <taxon>Poales</taxon>
        <taxon>Poaceae</taxon>
        <taxon>BOP clade</taxon>
        <taxon>Pooideae</taxon>
        <taxon>Stipodae</taxon>
        <taxon>Brachypodieae</taxon>
        <taxon>Brachypodium</taxon>
    </lineage>
</organism>
<proteinExistence type="predicted"/>
<feature type="region of interest" description="Disordered" evidence="1">
    <location>
        <begin position="43"/>
        <end position="69"/>
    </location>
</feature>
<evidence type="ECO:0000313" key="3">
    <source>
        <dbReference type="EnsemblPlants" id="KQJ83844"/>
    </source>
</evidence>
<sequence length="125" mass="13801">MDQQVADGEELMRACSRRPLTRPTLCTSWQQLELSLAAERSRMPAGTALPMPPPLATRTTALPRGRKAPLLGQTRKRCPQATPRGSGARTCRDERVGARIQLGMRLPLARGKTSLSRRLELSSIR</sequence>
<name>A0A0Q3EBU2_BRADI</name>
<evidence type="ECO:0000313" key="4">
    <source>
        <dbReference type="Proteomes" id="UP000008810"/>
    </source>
</evidence>
<evidence type="ECO:0000313" key="2">
    <source>
        <dbReference type="EMBL" id="KQJ83844.1"/>
    </source>
</evidence>
<evidence type="ECO:0000256" key="1">
    <source>
        <dbReference type="SAM" id="MobiDB-lite"/>
    </source>
</evidence>
<reference evidence="2 3" key="1">
    <citation type="journal article" date="2010" name="Nature">
        <title>Genome sequencing and analysis of the model grass Brachypodium distachyon.</title>
        <authorList>
            <consortium name="International Brachypodium Initiative"/>
        </authorList>
    </citation>
    <scope>NUCLEOTIDE SEQUENCE [LARGE SCALE GENOMIC DNA]</scope>
    <source>
        <strain evidence="2 3">Bd21</strain>
    </source>
</reference>